<evidence type="ECO:0000313" key="1">
    <source>
        <dbReference type="EMBL" id="KIM35386.1"/>
    </source>
</evidence>
<accession>A0A0C3BVF7</accession>
<dbReference type="Proteomes" id="UP000053424">
    <property type="component" value="Unassembled WGS sequence"/>
</dbReference>
<proteinExistence type="predicted"/>
<keyword evidence="2" id="KW-1185">Reference proteome</keyword>
<dbReference type="AlphaFoldDB" id="A0A0C3BVF7"/>
<reference evidence="1 2" key="1">
    <citation type="submission" date="2014-04" db="EMBL/GenBank/DDBJ databases">
        <authorList>
            <consortium name="DOE Joint Genome Institute"/>
            <person name="Kuo A."/>
            <person name="Gay G."/>
            <person name="Dore J."/>
            <person name="Kohler A."/>
            <person name="Nagy L.G."/>
            <person name="Floudas D."/>
            <person name="Copeland A."/>
            <person name="Barry K.W."/>
            <person name="Cichocki N."/>
            <person name="Veneault-Fourrey C."/>
            <person name="LaButti K."/>
            <person name="Lindquist E.A."/>
            <person name="Lipzen A."/>
            <person name="Lundell T."/>
            <person name="Morin E."/>
            <person name="Murat C."/>
            <person name="Sun H."/>
            <person name="Tunlid A."/>
            <person name="Henrissat B."/>
            <person name="Grigoriev I.V."/>
            <person name="Hibbett D.S."/>
            <person name="Martin F."/>
            <person name="Nordberg H.P."/>
            <person name="Cantor M.N."/>
            <person name="Hua S.X."/>
        </authorList>
    </citation>
    <scope>NUCLEOTIDE SEQUENCE [LARGE SCALE GENOMIC DNA]</scope>
    <source>
        <strain evidence="2">h7</strain>
    </source>
</reference>
<evidence type="ECO:0000313" key="2">
    <source>
        <dbReference type="Proteomes" id="UP000053424"/>
    </source>
</evidence>
<sequence length="73" mass="8279">MAVNEVDFHDTSHDFCYSASFLMFGITFGGGMFEYVNSPFPSNTLPPCLLPRPRPRTATLRATSCMHRIFILF</sequence>
<protein>
    <submittedName>
        <fullName evidence="1">Uncharacterized protein</fullName>
    </submittedName>
</protein>
<name>A0A0C3BVF7_HEBCY</name>
<organism evidence="1 2">
    <name type="scientific">Hebeloma cylindrosporum</name>
    <dbReference type="NCBI Taxonomy" id="76867"/>
    <lineage>
        <taxon>Eukaryota</taxon>
        <taxon>Fungi</taxon>
        <taxon>Dikarya</taxon>
        <taxon>Basidiomycota</taxon>
        <taxon>Agaricomycotina</taxon>
        <taxon>Agaricomycetes</taxon>
        <taxon>Agaricomycetidae</taxon>
        <taxon>Agaricales</taxon>
        <taxon>Agaricineae</taxon>
        <taxon>Hymenogastraceae</taxon>
        <taxon>Hebeloma</taxon>
    </lineage>
</organism>
<gene>
    <name evidence="1" type="ORF">M413DRAFT_348981</name>
</gene>
<dbReference type="HOGENOM" id="CLU_2705085_0_0_1"/>
<dbReference type="EMBL" id="KN831821">
    <property type="protein sequence ID" value="KIM35386.1"/>
    <property type="molecule type" value="Genomic_DNA"/>
</dbReference>
<reference evidence="2" key="2">
    <citation type="submission" date="2015-01" db="EMBL/GenBank/DDBJ databases">
        <title>Evolutionary Origins and Diversification of the Mycorrhizal Mutualists.</title>
        <authorList>
            <consortium name="DOE Joint Genome Institute"/>
            <consortium name="Mycorrhizal Genomics Consortium"/>
            <person name="Kohler A."/>
            <person name="Kuo A."/>
            <person name="Nagy L.G."/>
            <person name="Floudas D."/>
            <person name="Copeland A."/>
            <person name="Barry K.W."/>
            <person name="Cichocki N."/>
            <person name="Veneault-Fourrey C."/>
            <person name="LaButti K."/>
            <person name="Lindquist E.A."/>
            <person name="Lipzen A."/>
            <person name="Lundell T."/>
            <person name="Morin E."/>
            <person name="Murat C."/>
            <person name="Riley R."/>
            <person name="Ohm R."/>
            <person name="Sun H."/>
            <person name="Tunlid A."/>
            <person name="Henrissat B."/>
            <person name="Grigoriev I.V."/>
            <person name="Hibbett D.S."/>
            <person name="Martin F."/>
        </authorList>
    </citation>
    <scope>NUCLEOTIDE SEQUENCE [LARGE SCALE GENOMIC DNA]</scope>
    <source>
        <strain evidence="2">h7</strain>
    </source>
</reference>